<reference evidence="2" key="1">
    <citation type="submission" date="2021-02" db="EMBL/GenBank/DDBJ databases">
        <title>Thiocyanate and organic carbon inputs drive convergent selection for specific autotrophic Afipia and Thiobacillus strains within complex microbiomes.</title>
        <authorList>
            <person name="Huddy R.J."/>
            <person name="Sachdeva R."/>
            <person name="Kadzinga F."/>
            <person name="Kantor R.S."/>
            <person name="Harrison S.T.L."/>
            <person name="Banfield J.F."/>
        </authorList>
    </citation>
    <scope>NUCLEOTIDE SEQUENCE</scope>
    <source>
        <strain evidence="2">SCN18_10_11_15_R4_P_38_20</strain>
    </source>
</reference>
<dbReference type="AlphaFoldDB" id="A0A8J7Q0L6"/>
<dbReference type="SMART" id="SM01058">
    <property type="entry name" value="CarD_TRCF"/>
    <property type="match status" value="1"/>
</dbReference>
<dbReference type="Gene3D" id="2.40.10.170">
    <property type="match status" value="1"/>
</dbReference>
<dbReference type="InterPro" id="IPR003711">
    <property type="entry name" value="CarD-like/TRCF_RID"/>
</dbReference>
<dbReference type="Proteomes" id="UP000664414">
    <property type="component" value="Unassembled WGS sequence"/>
</dbReference>
<dbReference type="InterPro" id="IPR036101">
    <property type="entry name" value="CarD-like/TRCF_RID_sf"/>
</dbReference>
<evidence type="ECO:0000313" key="3">
    <source>
        <dbReference type="Proteomes" id="UP000664414"/>
    </source>
</evidence>
<comment type="caution">
    <text evidence="2">The sequence shown here is derived from an EMBL/GenBank/DDBJ whole genome shotgun (WGS) entry which is preliminary data.</text>
</comment>
<proteinExistence type="predicted"/>
<dbReference type="PANTHER" id="PTHR38447:SF1">
    <property type="entry name" value="RNA POLYMERASE-BINDING TRANSCRIPTION FACTOR CARD"/>
    <property type="match status" value="1"/>
</dbReference>
<dbReference type="InterPro" id="IPR052531">
    <property type="entry name" value="CarD-like_regulator"/>
</dbReference>
<accession>A0A8J7Q0L6</accession>
<evidence type="ECO:0000313" key="2">
    <source>
        <dbReference type="EMBL" id="MBN9413161.1"/>
    </source>
</evidence>
<dbReference type="PANTHER" id="PTHR38447">
    <property type="entry name" value="TRANSCRIPTION FACTOR YDEB-RELATED"/>
    <property type="match status" value="1"/>
</dbReference>
<name>A0A8J7Q0L6_9PROT</name>
<dbReference type="Pfam" id="PF02559">
    <property type="entry name" value="CarD_TRCF_RID"/>
    <property type="match status" value="1"/>
</dbReference>
<dbReference type="Pfam" id="PF21095">
    <property type="entry name" value="CarD_C"/>
    <property type="match status" value="1"/>
</dbReference>
<organism evidence="2 3">
    <name type="scientific">Candidatus Paracaedimonas acanthamoebae</name>
    <dbReference type="NCBI Taxonomy" id="244581"/>
    <lineage>
        <taxon>Bacteria</taxon>
        <taxon>Pseudomonadati</taxon>
        <taxon>Pseudomonadota</taxon>
        <taxon>Alphaproteobacteria</taxon>
        <taxon>Holosporales</taxon>
        <taxon>Caedimonadaceae</taxon>
        <taxon>Candidatus Paracaedimonas</taxon>
    </lineage>
</organism>
<dbReference type="SUPFAM" id="SSF141259">
    <property type="entry name" value="CarD-like"/>
    <property type="match status" value="1"/>
</dbReference>
<feature type="domain" description="CarD-like/TRCF RNAP-interacting" evidence="1">
    <location>
        <begin position="5"/>
        <end position="115"/>
    </location>
</feature>
<dbReference type="GO" id="GO:0009303">
    <property type="term" value="P:rRNA transcription"/>
    <property type="evidence" value="ECO:0007669"/>
    <property type="project" value="TreeGrafter"/>
</dbReference>
<protein>
    <submittedName>
        <fullName evidence="2">CarD family transcriptional regulator</fullName>
    </submittedName>
</protein>
<dbReference type="Gene3D" id="1.20.58.1290">
    <property type="entry name" value="CarD-like, C-terminal domain"/>
    <property type="match status" value="1"/>
</dbReference>
<dbReference type="InterPro" id="IPR042215">
    <property type="entry name" value="CarD-like_C"/>
</dbReference>
<evidence type="ECO:0000259" key="1">
    <source>
        <dbReference type="SMART" id="SM01058"/>
    </source>
</evidence>
<dbReference type="InterPro" id="IPR048792">
    <property type="entry name" value="CarD_C"/>
</dbReference>
<sequence>MQNRAFSSGDLVVYPAHGVGKVMSIETQEVAGHELQVFVISFSKNRMTLRLPMKKAHDAGLRALSTENEVEKALGTLKKKIKSKKAIWSRRAQEYEMKISSGELTSIAEVIRELYRSVDQPDQSYSERQIYQSALQRLASEIAAIEAIDENQAIARVEEILQAA</sequence>
<dbReference type="EMBL" id="JAFKGL010000017">
    <property type="protein sequence ID" value="MBN9413161.1"/>
    <property type="molecule type" value="Genomic_DNA"/>
</dbReference>
<gene>
    <name evidence="2" type="ORF">J0H12_04475</name>
</gene>